<dbReference type="EMBL" id="JAJAGQ010000006">
    <property type="protein sequence ID" value="KAJ8560745.1"/>
    <property type="molecule type" value="Genomic_DNA"/>
</dbReference>
<proteinExistence type="predicted"/>
<gene>
    <name evidence="3" type="ORF">K7X08_022605</name>
</gene>
<dbReference type="InterPro" id="IPR058594">
    <property type="entry name" value="PB1-like_dom_pln"/>
</dbReference>
<evidence type="ECO:0000313" key="4">
    <source>
        <dbReference type="Proteomes" id="UP001152561"/>
    </source>
</evidence>
<dbReference type="AlphaFoldDB" id="A0A9Q1RKM4"/>
<accession>A0A9Q1RKM4</accession>
<evidence type="ECO:0000259" key="2">
    <source>
        <dbReference type="Pfam" id="PF26130"/>
    </source>
</evidence>
<evidence type="ECO:0000256" key="1">
    <source>
        <dbReference type="SAM" id="MobiDB-lite"/>
    </source>
</evidence>
<feature type="region of interest" description="Disordered" evidence="1">
    <location>
        <begin position="170"/>
        <end position="193"/>
    </location>
</feature>
<keyword evidence="4" id="KW-1185">Reference proteome</keyword>
<organism evidence="3 4">
    <name type="scientific">Anisodus acutangulus</name>
    <dbReference type="NCBI Taxonomy" id="402998"/>
    <lineage>
        <taxon>Eukaryota</taxon>
        <taxon>Viridiplantae</taxon>
        <taxon>Streptophyta</taxon>
        <taxon>Embryophyta</taxon>
        <taxon>Tracheophyta</taxon>
        <taxon>Spermatophyta</taxon>
        <taxon>Magnoliopsida</taxon>
        <taxon>eudicotyledons</taxon>
        <taxon>Gunneridae</taxon>
        <taxon>Pentapetalae</taxon>
        <taxon>asterids</taxon>
        <taxon>lamiids</taxon>
        <taxon>Solanales</taxon>
        <taxon>Solanaceae</taxon>
        <taxon>Solanoideae</taxon>
        <taxon>Hyoscyameae</taxon>
        <taxon>Anisodus</taxon>
    </lineage>
</organism>
<sequence>MLKGCNMSFDLITLRFYHDGALKKGRKPYIGGDVTDFLDVNLDKFSHFELRDCVKDLGYDPGRCLLFAFVYHMVEGPQIVPPLLEYVSHVEEDSVVSIDKGTSQDIGGSEETSDAFDAVLEASFEETPHIQTVQAATSPNSSPLQYTPPPIHAIVNVQPNITTNHTSLSDVVESSHARSAPDVAESAPNHTSL</sequence>
<dbReference type="OrthoDB" id="1305343at2759"/>
<reference evidence="4" key="1">
    <citation type="journal article" date="2023" name="Proc. Natl. Acad. Sci. U.S.A.">
        <title>Genomic and structural basis for evolution of tropane alkaloid biosynthesis.</title>
        <authorList>
            <person name="Wanga Y.-J."/>
            <person name="Taina T."/>
            <person name="Yua J.-Y."/>
            <person name="Lia J."/>
            <person name="Xua B."/>
            <person name="Chenc J."/>
            <person name="D'Auriad J.C."/>
            <person name="Huanga J.-P."/>
            <person name="Huanga S.-X."/>
        </authorList>
    </citation>
    <scope>NUCLEOTIDE SEQUENCE [LARGE SCALE GENOMIC DNA]</scope>
    <source>
        <strain evidence="4">cv. KIB-2019</strain>
    </source>
</reference>
<evidence type="ECO:0000313" key="3">
    <source>
        <dbReference type="EMBL" id="KAJ8560745.1"/>
    </source>
</evidence>
<name>A0A9Q1RKM4_9SOLA</name>
<dbReference type="Proteomes" id="UP001152561">
    <property type="component" value="Unassembled WGS sequence"/>
</dbReference>
<protein>
    <recommendedName>
        <fullName evidence="2">PB1-like domain-containing protein</fullName>
    </recommendedName>
</protein>
<feature type="domain" description="PB1-like" evidence="2">
    <location>
        <begin position="10"/>
        <end position="65"/>
    </location>
</feature>
<dbReference type="Pfam" id="PF26130">
    <property type="entry name" value="PB1-like"/>
    <property type="match status" value="1"/>
</dbReference>
<comment type="caution">
    <text evidence="3">The sequence shown here is derived from an EMBL/GenBank/DDBJ whole genome shotgun (WGS) entry which is preliminary data.</text>
</comment>